<protein>
    <submittedName>
        <fullName evidence="2">Uncharacterized protein</fullName>
    </submittedName>
</protein>
<gene>
    <name evidence="2" type="ORF">K466DRAFT_265202</name>
</gene>
<sequence length="143" mass="16543">MQAFQTQPAPTRLRYQRCHLRARPLRKMWELSWAPLWAAFWASPCLASSYIMFCSVEGTTSASRTVRPRRNQPRPRPSGVPRHARTQTGPCRFCPHIRCRYTTQMTRVPSLHLQPPGRRRPSHLALLPRGWVRPLSDTCARSA</sequence>
<keyword evidence="3" id="KW-1185">Reference proteome</keyword>
<feature type="region of interest" description="Disordered" evidence="1">
    <location>
        <begin position="62"/>
        <end position="89"/>
    </location>
</feature>
<evidence type="ECO:0000313" key="3">
    <source>
        <dbReference type="Proteomes" id="UP000308197"/>
    </source>
</evidence>
<name>A0A5C3P149_9APHY</name>
<dbReference type="EMBL" id="ML211400">
    <property type="protein sequence ID" value="TFK83354.1"/>
    <property type="molecule type" value="Genomic_DNA"/>
</dbReference>
<organism evidence="2 3">
    <name type="scientific">Polyporus arcularius HHB13444</name>
    <dbReference type="NCBI Taxonomy" id="1314778"/>
    <lineage>
        <taxon>Eukaryota</taxon>
        <taxon>Fungi</taxon>
        <taxon>Dikarya</taxon>
        <taxon>Basidiomycota</taxon>
        <taxon>Agaricomycotina</taxon>
        <taxon>Agaricomycetes</taxon>
        <taxon>Polyporales</taxon>
        <taxon>Polyporaceae</taxon>
        <taxon>Polyporus</taxon>
    </lineage>
</organism>
<evidence type="ECO:0000313" key="2">
    <source>
        <dbReference type="EMBL" id="TFK83354.1"/>
    </source>
</evidence>
<evidence type="ECO:0000256" key="1">
    <source>
        <dbReference type="SAM" id="MobiDB-lite"/>
    </source>
</evidence>
<proteinExistence type="predicted"/>
<reference evidence="2 3" key="1">
    <citation type="journal article" date="2019" name="Nat. Ecol. Evol.">
        <title>Megaphylogeny resolves global patterns of mushroom evolution.</title>
        <authorList>
            <person name="Varga T."/>
            <person name="Krizsan K."/>
            <person name="Foldi C."/>
            <person name="Dima B."/>
            <person name="Sanchez-Garcia M."/>
            <person name="Sanchez-Ramirez S."/>
            <person name="Szollosi G.J."/>
            <person name="Szarkandi J.G."/>
            <person name="Papp V."/>
            <person name="Albert L."/>
            <person name="Andreopoulos W."/>
            <person name="Angelini C."/>
            <person name="Antonin V."/>
            <person name="Barry K.W."/>
            <person name="Bougher N.L."/>
            <person name="Buchanan P."/>
            <person name="Buyck B."/>
            <person name="Bense V."/>
            <person name="Catcheside P."/>
            <person name="Chovatia M."/>
            <person name="Cooper J."/>
            <person name="Damon W."/>
            <person name="Desjardin D."/>
            <person name="Finy P."/>
            <person name="Geml J."/>
            <person name="Haridas S."/>
            <person name="Hughes K."/>
            <person name="Justo A."/>
            <person name="Karasinski D."/>
            <person name="Kautmanova I."/>
            <person name="Kiss B."/>
            <person name="Kocsube S."/>
            <person name="Kotiranta H."/>
            <person name="LaButti K.M."/>
            <person name="Lechner B.E."/>
            <person name="Liimatainen K."/>
            <person name="Lipzen A."/>
            <person name="Lukacs Z."/>
            <person name="Mihaltcheva S."/>
            <person name="Morgado L.N."/>
            <person name="Niskanen T."/>
            <person name="Noordeloos M.E."/>
            <person name="Ohm R.A."/>
            <person name="Ortiz-Santana B."/>
            <person name="Ovrebo C."/>
            <person name="Racz N."/>
            <person name="Riley R."/>
            <person name="Savchenko A."/>
            <person name="Shiryaev A."/>
            <person name="Soop K."/>
            <person name="Spirin V."/>
            <person name="Szebenyi C."/>
            <person name="Tomsovsky M."/>
            <person name="Tulloss R.E."/>
            <person name="Uehling J."/>
            <person name="Grigoriev I.V."/>
            <person name="Vagvolgyi C."/>
            <person name="Papp T."/>
            <person name="Martin F.M."/>
            <person name="Miettinen O."/>
            <person name="Hibbett D.S."/>
            <person name="Nagy L.G."/>
        </authorList>
    </citation>
    <scope>NUCLEOTIDE SEQUENCE [LARGE SCALE GENOMIC DNA]</scope>
    <source>
        <strain evidence="2 3">HHB13444</strain>
    </source>
</reference>
<dbReference type="Proteomes" id="UP000308197">
    <property type="component" value="Unassembled WGS sequence"/>
</dbReference>
<accession>A0A5C3P149</accession>
<dbReference type="AlphaFoldDB" id="A0A5C3P149"/>
<dbReference type="InParanoid" id="A0A5C3P149"/>